<dbReference type="STRING" id="39060.SAMN05660706_12556"/>
<accession>A0A1I6E496</accession>
<name>A0A1I6E496_9FIRM</name>
<evidence type="ECO:0000313" key="3">
    <source>
        <dbReference type="Proteomes" id="UP000199584"/>
    </source>
</evidence>
<feature type="transmembrane region" description="Helical" evidence="1">
    <location>
        <begin position="40"/>
        <end position="57"/>
    </location>
</feature>
<keyword evidence="3" id="KW-1185">Reference proteome</keyword>
<dbReference type="PANTHER" id="PTHR35788">
    <property type="entry name" value="EXPORTED PROTEIN-RELATED"/>
    <property type="match status" value="1"/>
</dbReference>
<gene>
    <name evidence="2" type="ORF">SAMN05660706_12556</name>
</gene>
<evidence type="ECO:0000313" key="2">
    <source>
        <dbReference type="EMBL" id="SFR12575.1"/>
    </source>
</evidence>
<dbReference type="OrthoDB" id="9797191at2"/>
<keyword evidence="1" id="KW-1133">Transmembrane helix</keyword>
<evidence type="ECO:0000256" key="1">
    <source>
        <dbReference type="SAM" id="Phobius"/>
    </source>
</evidence>
<feature type="transmembrane region" description="Helical" evidence="1">
    <location>
        <begin position="85"/>
        <end position="106"/>
    </location>
</feature>
<dbReference type="EMBL" id="FOYM01000025">
    <property type="protein sequence ID" value="SFR12575.1"/>
    <property type="molecule type" value="Genomic_DNA"/>
</dbReference>
<proteinExistence type="predicted"/>
<keyword evidence="1" id="KW-0472">Membrane</keyword>
<sequence>MTAILFIAMASLSLILWHIDLTVCTGLCSQLDIGFLNRSWFLWGAVYYSIAGILTTWFNKNWAVIALLINGILFHFFLIVNGYKITNLLCPICIAFLGAEIVLLILYVMEKPQQQNKYLVFGPGKAVFMVALIVFALNPASIEIPIDSHVASAEVKHEESGALIQETEPSAMVDQVDEAEKPGQVDTGKILTVENSHGITTQIDISQKPALLFAWWCAHCDQALKEYAKYQPDKRPYLVAVFLKGTNDREYIEQKLKANGIKGEYYIYRETPPVESVPVLIWRTGGKINKAVPVAGEQRLLGIARIQTGNGNGGYNAVLAGAALNETIVLPGEVFSFNETVGERTPEKGYRVSRVIVVTGNGPEYAEGIGGGICRTSTVLNWAVENAGLEVVEQHPHSLPVEYGKERGDTAVAWPSLDYRFRNNTGEKITIKTKTVGEWLEVEIWAG</sequence>
<keyword evidence="1" id="KW-0812">Transmembrane</keyword>
<dbReference type="AlphaFoldDB" id="A0A1I6E496"/>
<dbReference type="Proteomes" id="UP000199584">
    <property type="component" value="Unassembled WGS sequence"/>
</dbReference>
<feature type="transmembrane region" description="Helical" evidence="1">
    <location>
        <begin position="62"/>
        <end position="79"/>
    </location>
</feature>
<organism evidence="2 3">
    <name type="scientific">Desulfoscipio geothermicus DSM 3669</name>
    <dbReference type="NCBI Taxonomy" id="1121426"/>
    <lineage>
        <taxon>Bacteria</taxon>
        <taxon>Bacillati</taxon>
        <taxon>Bacillota</taxon>
        <taxon>Clostridia</taxon>
        <taxon>Eubacteriales</taxon>
        <taxon>Desulfallaceae</taxon>
        <taxon>Desulfoscipio</taxon>
    </lineage>
</organism>
<reference evidence="3" key="1">
    <citation type="submission" date="2016-10" db="EMBL/GenBank/DDBJ databases">
        <authorList>
            <person name="Varghese N."/>
            <person name="Submissions S."/>
        </authorList>
    </citation>
    <scope>NUCLEOTIDE SEQUENCE [LARGE SCALE GENOMIC DNA]</scope>
    <source>
        <strain evidence="3">DSM 3669</strain>
    </source>
</reference>
<dbReference type="Pfam" id="PF04294">
    <property type="entry name" value="VanW"/>
    <property type="match status" value="1"/>
</dbReference>
<protein>
    <submittedName>
        <fullName evidence="2">VanW like protein</fullName>
    </submittedName>
</protein>
<dbReference type="InterPro" id="IPR052913">
    <property type="entry name" value="Glycopeptide_resist_protein"/>
</dbReference>
<dbReference type="InterPro" id="IPR007391">
    <property type="entry name" value="Vancomycin_resist_VanW"/>
</dbReference>
<dbReference type="PANTHER" id="PTHR35788:SF1">
    <property type="entry name" value="EXPORTED PROTEIN"/>
    <property type="match status" value="1"/>
</dbReference>